<dbReference type="Pfam" id="PF00126">
    <property type="entry name" value="HTH_1"/>
    <property type="match status" value="1"/>
</dbReference>
<dbReference type="Pfam" id="PF03466">
    <property type="entry name" value="LysR_substrate"/>
    <property type="match status" value="1"/>
</dbReference>
<evidence type="ECO:0000256" key="2">
    <source>
        <dbReference type="ARBA" id="ARBA00023015"/>
    </source>
</evidence>
<dbReference type="PROSITE" id="PS50931">
    <property type="entry name" value="HTH_LYSR"/>
    <property type="match status" value="1"/>
</dbReference>
<comment type="similarity">
    <text evidence="1">Belongs to the LysR transcriptional regulatory family.</text>
</comment>
<name>A0A4P9VHB5_9GAMM</name>
<comment type="caution">
    <text evidence="6">The sequence shown here is derived from an EMBL/GenBank/DDBJ whole genome shotgun (WGS) entry which is preliminary data.</text>
</comment>
<dbReference type="Proteomes" id="UP000257039">
    <property type="component" value="Unassembled WGS sequence"/>
</dbReference>
<evidence type="ECO:0000256" key="3">
    <source>
        <dbReference type="ARBA" id="ARBA00023125"/>
    </source>
</evidence>
<dbReference type="EMBL" id="NDXW01000001">
    <property type="protein sequence ID" value="RDH42555.1"/>
    <property type="molecule type" value="Genomic_DNA"/>
</dbReference>
<keyword evidence="3" id="KW-0238">DNA-binding</keyword>
<evidence type="ECO:0000313" key="6">
    <source>
        <dbReference type="EMBL" id="RDH42555.1"/>
    </source>
</evidence>
<accession>A0A4P9VHB5</accession>
<dbReference type="PANTHER" id="PTHR30537:SF5">
    <property type="entry name" value="HTH-TYPE TRANSCRIPTIONAL ACTIVATOR TTDR-RELATED"/>
    <property type="match status" value="1"/>
</dbReference>
<dbReference type="PRINTS" id="PR00039">
    <property type="entry name" value="HTHLYSR"/>
</dbReference>
<dbReference type="GO" id="GO:0043565">
    <property type="term" value="F:sequence-specific DNA binding"/>
    <property type="evidence" value="ECO:0007669"/>
    <property type="project" value="TreeGrafter"/>
</dbReference>
<dbReference type="SUPFAM" id="SSF53850">
    <property type="entry name" value="Periplasmic binding protein-like II"/>
    <property type="match status" value="1"/>
</dbReference>
<gene>
    <name evidence="6" type="ORF">B9G39_03335</name>
</gene>
<dbReference type="InterPro" id="IPR058163">
    <property type="entry name" value="LysR-type_TF_proteobact-type"/>
</dbReference>
<dbReference type="SUPFAM" id="SSF46785">
    <property type="entry name" value="Winged helix' DNA-binding domain"/>
    <property type="match status" value="1"/>
</dbReference>
<dbReference type="PANTHER" id="PTHR30537">
    <property type="entry name" value="HTH-TYPE TRANSCRIPTIONAL REGULATOR"/>
    <property type="match status" value="1"/>
</dbReference>
<dbReference type="Gene3D" id="1.10.10.10">
    <property type="entry name" value="Winged helix-like DNA-binding domain superfamily/Winged helix DNA-binding domain"/>
    <property type="match status" value="1"/>
</dbReference>
<dbReference type="GO" id="GO:0006351">
    <property type="term" value="P:DNA-templated transcription"/>
    <property type="evidence" value="ECO:0007669"/>
    <property type="project" value="TreeGrafter"/>
</dbReference>
<reference evidence="6 7" key="1">
    <citation type="submission" date="2017-04" db="EMBL/GenBank/DDBJ databases">
        <title>Draft genome sequence of Zooshikella ganghwensis VG4 isolated from Red Sea sediments.</title>
        <authorList>
            <person name="Rehman Z."/>
            <person name="Alam I."/>
            <person name="Kamau A."/>
            <person name="Bajic V."/>
            <person name="Leiknes T."/>
        </authorList>
    </citation>
    <scope>NUCLEOTIDE SEQUENCE [LARGE SCALE GENOMIC DNA]</scope>
    <source>
        <strain evidence="6 7">VG4</strain>
    </source>
</reference>
<protein>
    <submittedName>
        <fullName evidence="6">LysR family transcriptional regulator</fullName>
    </submittedName>
</protein>
<evidence type="ECO:0000313" key="7">
    <source>
        <dbReference type="Proteomes" id="UP000257039"/>
    </source>
</evidence>
<evidence type="ECO:0000259" key="5">
    <source>
        <dbReference type="PROSITE" id="PS50931"/>
    </source>
</evidence>
<dbReference type="InterPro" id="IPR036390">
    <property type="entry name" value="WH_DNA-bd_sf"/>
</dbReference>
<dbReference type="InterPro" id="IPR005119">
    <property type="entry name" value="LysR_subst-bd"/>
</dbReference>
<keyword evidence="7" id="KW-1185">Reference proteome</keyword>
<dbReference type="GO" id="GO:0003700">
    <property type="term" value="F:DNA-binding transcription factor activity"/>
    <property type="evidence" value="ECO:0007669"/>
    <property type="project" value="InterPro"/>
</dbReference>
<dbReference type="RefSeq" id="WP_094786041.1">
    <property type="nucleotide sequence ID" value="NZ_NDXW01000001.1"/>
</dbReference>
<keyword evidence="2" id="KW-0805">Transcription regulation</keyword>
<feature type="domain" description="HTH lysR-type" evidence="5">
    <location>
        <begin position="9"/>
        <end position="64"/>
    </location>
</feature>
<evidence type="ECO:0000256" key="1">
    <source>
        <dbReference type="ARBA" id="ARBA00009437"/>
    </source>
</evidence>
<organism evidence="6 7">
    <name type="scientific">Zooshikella ganghwensis</name>
    <dbReference type="NCBI Taxonomy" id="202772"/>
    <lineage>
        <taxon>Bacteria</taxon>
        <taxon>Pseudomonadati</taxon>
        <taxon>Pseudomonadota</taxon>
        <taxon>Gammaproteobacteria</taxon>
        <taxon>Oceanospirillales</taxon>
        <taxon>Zooshikellaceae</taxon>
        <taxon>Zooshikella</taxon>
    </lineage>
</organism>
<dbReference type="Gene3D" id="3.40.190.290">
    <property type="match status" value="1"/>
</dbReference>
<dbReference type="CDD" id="cd08422">
    <property type="entry name" value="PBP2_CrgA_like"/>
    <property type="match status" value="1"/>
</dbReference>
<proteinExistence type="inferred from homology"/>
<evidence type="ECO:0000256" key="4">
    <source>
        <dbReference type="ARBA" id="ARBA00023163"/>
    </source>
</evidence>
<dbReference type="FunFam" id="1.10.10.10:FF:000001">
    <property type="entry name" value="LysR family transcriptional regulator"/>
    <property type="match status" value="1"/>
</dbReference>
<dbReference type="AlphaFoldDB" id="A0A4P9VHB5"/>
<keyword evidence="4" id="KW-0804">Transcription</keyword>
<dbReference type="InterPro" id="IPR036388">
    <property type="entry name" value="WH-like_DNA-bd_sf"/>
</dbReference>
<sequence length="303" mass="34175">MNYESLKYLKQLAMFAVVAKEASFTKAAEQLNLGKAHVSDQIQRLEKKLNVQLLNRSTRSVTLTNAGKILLSHCQQLHVLGTEIFQLAESAKHIPKGRLRVTAKDDMCLKLLPEMIHKFESTYAEVSVDLISSDTLIDLEKNNIDVAIRIGTTTDWPCYGSYITEAEAVIVASRDYLSSIGNPSNMEALAQMNWITISSMKNFKWILTSPDLTEHEIFINEKSSTNSSAVAYQMMKNNLGITATAEIIARPDLDSGSIIQLMPNYHLPKIHVYALHNERYPAAKIKVFIDFIRDHLKPLFFTK</sequence>
<dbReference type="InterPro" id="IPR000847">
    <property type="entry name" value="LysR_HTH_N"/>
</dbReference>